<organism evidence="7 8">
    <name type="scientific">Colletotrichum limetticola</name>
    <dbReference type="NCBI Taxonomy" id="1209924"/>
    <lineage>
        <taxon>Eukaryota</taxon>
        <taxon>Fungi</taxon>
        <taxon>Dikarya</taxon>
        <taxon>Ascomycota</taxon>
        <taxon>Pezizomycotina</taxon>
        <taxon>Sordariomycetes</taxon>
        <taxon>Hypocreomycetidae</taxon>
        <taxon>Glomerellales</taxon>
        <taxon>Glomerellaceae</taxon>
        <taxon>Colletotrichum</taxon>
        <taxon>Colletotrichum acutatum species complex</taxon>
    </lineage>
</organism>
<evidence type="ECO:0000256" key="5">
    <source>
        <dbReference type="ARBA" id="ARBA00023033"/>
    </source>
</evidence>
<keyword evidence="3" id="KW-0274">FAD</keyword>
<feature type="domain" description="FAD-binding" evidence="6">
    <location>
        <begin position="19"/>
        <end position="339"/>
    </location>
</feature>
<keyword evidence="8" id="KW-1185">Reference proteome</keyword>
<keyword evidence="4" id="KW-0560">Oxidoreductase</keyword>
<dbReference type="Proteomes" id="UP001169217">
    <property type="component" value="Unassembled WGS sequence"/>
</dbReference>
<dbReference type="PRINTS" id="PR00420">
    <property type="entry name" value="RNGMNOXGNASE"/>
</dbReference>
<dbReference type="EMBL" id="JARUPT010000443">
    <property type="protein sequence ID" value="KAK0371460.1"/>
    <property type="molecule type" value="Genomic_DNA"/>
</dbReference>
<dbReference type="InterPro" id="IPR050493">
    <property type="entry name" value="FAD-dep_Monooxygenase_BioMet"/>
</dbReference>
<evidence type="ECO:0000256" key="2">
    <source>
        <dbReference type="ARBA" id="ARBA00022630"/>
    </source>
</evidence>
<dbReference type="PANTHER" id="PTHR13789:SF236">
    <property type="entry name" value="MONOOXYGENASE, PUTATIVE (AFU_ORTHOLOGUE AFUA_6G12060)-RELATED"/>
    <property type="match status" value="1"/>
</dbReference>
<evidence type="ECO:0000313" key="8">
    <source>
        <dbReference type="Proteomes" id="UP001169217"/>
    </source>
</evidence>
<comment type="similarity">
    <text evidence="1">Belongs to the paxM FAD-dependent monooxygenase family.</text>
</comment>
<dbReference type="SUPFAM" id="SSF51905">
    <property type="entry name" value="FAD/NAD(P)-binding domain"/>
    <property type="match status" value="1"/>
</dbReference>
<evidence type="ECO:0000256" key="1">
    <source>
        <dbReference type="ARBA" id="ARBA00007992"/>
    </source>
</evidence>
<dbReference type="Gene3D" id="3.50.50.60">
    <property type="entry name" value="FAD/NAD(P)-binding domain"/>
    <property type="match status" value="1"/>
</dbReference>
<dbReference type="SUPFAM" id="SSF54373">
    <property type="entry name" value="FAD-linked reductases, C-terminal domain"/>
    <property type="match status" value="1"/>
</dbReference>
<accession>A0ABQ9PLY9</accession>
<gene>
    <name evidence="7" type="ORF">CLIM01_11179</name>
</gene>
<comment type="caution">
    <text evidence="7">The sequence shown here is derived from an EMBL/GenBank/DDBJ whole genome shotgun (WGS) entry which is preliminary data.</text>
</comment>
<dbReference type="InterPro" id="IPR036188">
    <property type="entry name" value="FAD/NAD-bd_sf"/>
</dbReference>
<protein>
    <submittedName>
        <fullName evidence="7">FAD binding domain protein</fullName>
    </submittedName>
</protein>
<evidence type="ECO:0000256" key="3">
    <source>
        <dbReference type="ARBA" id="ARBA00022827"/>
    </source>
</evidence>
<dbReference type="Pfam" id="PF01494">
    <property type="entry name" value="FAD_binding_3"/>
    <property type="match status" value="1"/>
</dbReference>
<dbReference type="InterPro" id="IPR002938">
    <property type="entry name" value="FAD-bd"/>
</dbReference>
<evidence type="ECO:0000259" key="6">
    <source>
        <dbReference type="Pfam" id="PF01494"/>
    </source>
</evidence>
<name>A0ABQ9PLY9_9PEZI</name>
<evidence type="ECO:0000256" key="4">
    <source>
        <dbReference type="ARBA" id="ARBA00023002"/>
    </source>
</evidence>
<sequence length="461" mass="51030">MSQHSTPAKMKRYPPSGISILIVGAGIAGLGFAIEAYRKGHDVRVIEKRPIFQDFGDIIAIQTPALHTPKKWPGFLEHLKKNAYAPINYMKKFDGTLIGEQLLGTPNDPSLVTNRSLLHSVLRDYVRDLGIQIEFSTPVREYFEADSSAGVVLEDGRRLLADLIVAADGVGSSSCQLVIGRKEKPISSGFAVYRVTFPVGPALENPIIAEELKGFSNRISVHIGPGAHVVVGKTQDTICWVLTHKDEGNANEDWTAEASIDEALPYVKDWNPFITELIKGTPGKTCTDWKLMWRDPQSKWTSPGGRVVQIGDAAHTFLPSSGSGATMALEDAFSLAACLQISGKCNISLATKVHNHMRFIRVSCGQKMGFKNRENFHKTDWEAAEKNPEAMTKTVGDWVLNHDPEQYAYDNYGKCVNHLLMMEPFVDTNIPPGYVFKPWTVKELLDASENDIKVVYDGDWS</sequence>
<evidence type="ECO:0000313" key="7">
    <source>
        <dbReference type="EMBL" id="KAK0371460.1"/>
    </source>
</evidence>
<proteinExistence type="inferred from homology"/>
<dbReference type="PANTHER" id="PTHR13789">
    <property type="entry name" value="MONOOXYGENASE"/>
    <property type="match status" value="1"/>
</dbReference>
<reference evidence="7" key="1">
    <citation type="submission" date="2023-04" db="EMBL/GenBank/DDBJ databases">
        <title>Colletotrichum limetticola genome sequence.</title>
        <authorList>
            <person name="Baroncelli R."/>
        </authorList>
    </citation>
    <scope>NUCLEOTIDE SEQUENCE</scope>
    <source>
        <strain evidence="7">KLA-Anderson</strain>
    </source>
</reference>
<keyword evidence="5" id="KW-0503">Monooxygenase</keyword>
<keyword evidence="2" id="KW-0285">Flavoprotein</keyword>